<comment type="caution">
    <text evidence="1">The sequence shown here is derived from an EMBL/GenBank/DDBJ whole genome shotgun (WGS) entry which is preliminary data.</text>
</comment>
<sequence length="57" mass="7114">MRFTAIFTRRPCMGRNRLVPQRNARRWKRNCWLLSPRVWISLRLMRSLLQSRRLMKV</sequence>
<dbReference type="EMBL" id="CAMGYJ010000011">
    <property type="protein sequence ID" value="CAI0626508.1"/>
    <property type="molecule type" value="Genomic_DNA"/>
</dbReference>
<proteinExistence type="predicted"/>
<evidence type="ECO:0000313" key="1">
    <source>
        <dbReference type="EMBL" id="CAI0626508.1"/>
    </source>
</evidence>
<reference evidence="1" key="1">
    <citation type="submission" date="2022-08" db="EMBL/GenBank/DDBJ databases">
        <authorList>
            <person name="Gutierrez-Valencia J."/>
        </authorList>
    </citation>
    <scope>NUCLEOTIDE SEQUENCE</scope>
</reference>
<gene>
    <name evidence="1" type="ORF">LITE_LOCUS50886</name>
</gene>
<accession>A0AAV0S030</accession>
<evidence type="ECO:0000313" key="2">
    <source>
        <dbReference type="Proteomes" id="UP001154282"/>
    </source>
</evidence>
<dbReference type="Proteomes" id="UP001154282">
    <property type="component" value="Unassembled WGS sequence"/>
</dbReference>
<dbReference type="AlphaFoldDB" id="A0AAV0S030"/>
<organism evidence="1 2">
    <name type="scientific">Linum tenue</name>
    <dbReference type="NCBI Taxonomy" id="586396"/>
    <lineage>
        <taxon>Eukaryota</taxon>
        <taxon>Viridiplantae</taxon>
        <taxon>Streptophyta</taxon>
        <taxon>Embryophyta</taxon>
        <taxon>Tracheophyta</taxon>
        <taxon>Spermatophyta</taxon>
        <taxon>Magnoliopsida</taxon>
        <taxon>eudicotyledons</taxon>
        <taxon>Gunneridae</taxon>
        <taxon>Pentapetalae</taxon>
        <taxon>rosids</taxon>
        <taxon>fabids</taxon>
        <taxon>Malpighiales</taxon>
        <taxon>Linaceae</taxon>
        <taxon>Linum</taxon>
    </lineage>
</organism>
<keyword evidence="2" id="KW-1185">Reference proteome</keyword>
<protein>
    <submittedName>
        <fullName evidence="1">Uncharacterized protein</fullName>
    </submittedName>
</protein>
<name>A0AAV0S030_9ROSI</name>